<feature type="compositionally biased region" description="Basic and acidic residues" evidence="1">
    <location>
        <begin position="183"/>
        <end position="199"/>
    </location>
</feature>
<proteinExistence type="predicted"/>
<dbReference type="GO" id="GO:0000981">
    <property type="term" value="F:DNA-binding transcription factor activity, RNA polymerase II-specific"/>
    <property type="evidence" value="ECO:0007669"/>
    <property type="project" value="InterPro"/>
</dbReference>
<reference evidence="2 3" key="1">
    <citation type="journal article" date="2012" name="Proc. Natl. Acad. Sci. U.S.A.">
        <title>Comparative genomics of Ceriporiopsis subvermispora and Phanerochaete chrysosporium provide insight into selective ligninolysis.</title>
        <authorList>
            <person name="Fernandez-Fueyo E."/>
            <person name="Ruiz-Duenas F.J."/>
            <person name="Ferreira P."/>
            <person name="Floudas D."/>
            <person name="Hibbett D.S."/>
            <person name="Canessa P."/>
            <person name="Larrondo L.F."/>
            <person name="James T.Y."/>
            <person name="Seelenfreund D."/>
            <person name="Lobos S."/>
            <person name="Polanco R."/>
            <person name="Tello M."/>
            <person name="Honda Y."/>
            <person name="Watanabe T."/>
            <person name="Watanabe T."/>
            <person name="Ryu J.S."/>
            <person name="Kubicek C.P."/>
            <person name="Schmoll M."/>
            <person name="Gaskell J."/>
            <person name="Hammel K.E."/>
            <person name="St John F.J."/>
            <person name="Vanden Wymelenberg A."/>
            <person name="Sabat G."/>
            <person name="Splinter BonDurant S."/>
            <person name="Syed K."/>
            <person name="Yadav J.S."/>
            <person name="Doddapaneni H."/>
            <person name="Subramanian V."/>
            <person name="Lavin J.L."/>
            <person name="Oguiza J.A."/>
            <person name="Perez G."/>
            <person name="Pisabarro A.G."/>
            <person name="Ramirez L."/>
            <person name="Santoyo F."/>
            <person name="Master E."/>
            <person name="Coutinho P.M."/>
            <person name="Henrissat B."/>
            <person name="Lombard V."/>
            <person name="Magnuson J.K."/>
            <person name="Kuees U."/>
            <person name="Hori C."/>
            <person name="Igarashi K."/>
            <person name="Samejima M."/>
            <person name="Held B.W."/>
            <person name="Barry K.W."/>
            <person name="LaButti K.M."/>
            <person name="Lapidus A."/>
            <person name="Lindquist E.A."/>
            <person name="Lucas S.M."/>
            <person name="Riley R."/>
            <person name="Salamov A.A."/>
            <person name="Hoffmeister D."/>
            <person name="Schwenk D."/>
            <person name="Hadar Y."/>
            <person name="Yarden O."/>
            <person name="de Vries R.P."/>
            <person name="Wiebenga A."/>
            <person name="Stenlid J."/>
            <person name="Eastwood D."/>
            <person name="Grigoriev I.V."/>
            <person name="Berka R.M."/>
            <person name="Blanchette R.A."/>
            <person name="Kersten P."/>
            <person name="Martinez A.T."/>
            <person name="Vicuna R."/>
            <person name="Cullen D."/>
        </authorList>
    </citation>
    <scope>NUCLEOTIDE SEQUENCE [LARGE SCALE GENOMIC DNA]</scope>
    <source>
        <strain evidence="2 3">B</strain>
    </source>
</reference>
<dbReference type="GO" id="GO:0008270">
    <property type="term" value="F:zinc ion binding"/>
    <property type="evidence" value="ECO:0007669"/>
    <property type="project" value="InterPro"/>
</dbReference>
<protein>
    <submittedName>
        <fullName evidence="2">Uncharacterized protein</fullName>
    </submittedName>
</protein>
<evidence type="ECO:0000256" key="1">
    <source>
        <dbReference type="SAM" id="MobiDB-lite"/>
    </source>
</evidence>
<dbReference type="Proteomes" id="UP000016930">
    <property type="component" value="Unassembled WGS sequence"/>
</dbReference>
<name>M2QA23_CERS8</name>
<dbReference type="CDD" id="cd00067">
    <property type="entry name" value="GAL4"/>
    <property type="match status" value="1"/>
</dbReference>
<dbReference type="AlphaFoldDB" id="M2QA23"/>
<keyword evidence="3" id="KW-1185">Reference proteome</keyword>
<evidence type="ECO:0000313" key="3">
    <source>
        <dbReference type="Proteomes" id="UP000016930"/>
    </source>
</evidence>
<dbReference type="HOGENOM" id="CLU_1261356_0_0_1"/>
<accession>M2QA23</accession>
<dbReference type="InterPro" id="IPR001138">
    <property type="entry name" value="Zn2Cys6_DnaBD"/>
</dbReference>
<feature type="region of interest" description="Disordered" evidence="1">
    <location>
        <begin position="145"/>
        <end position="219"/>
    </location>
</feature>
<dbReference type="EMBL" id="KB445805">
    <property type="protein sequence ID" value="EMD33758.1"/>
    <property type="molecule type" value="Genomic_DNA"/>
</dbReference>
<evidence type="ECO:0000313" key="2">
    <source>
        <dbReference type="EMBL" id="EMD33758.1"/>
    </source>
</evidence>
<sequence>MNFPAACSGASMMAHLRGPLVVSTEEFVTLPQAYRDKLVKEATATSHEGGKKFDGLRTILHPKCYELYMRYNRDTGPNPSFHDDLKLLTQISISPALGRHEHYIDSANSADKKVPKLEYPERSGNRTNEVSLAASQTNVQLKTLPRGTKSASPRRKARSSRESLSACETIASGDNPNPTKIKKACEGCRRRKRGCDGGGRKQCSRRMHVQYAKRESRKT</sequence>
<gene>
    <name evidence="2" type="ORF">CERSUDRAFT_126004</name>
</gene>
<organism evidence="2 3">
    <name type="scientific">Ceriporiopsis subvermispora (strain B)</name>
    <name type="common">White-rot fungus</name>
    <name type="synonym">Gelatoporia subvermispora</name>
    <dbReference type="NCBI Taxonomy" id="914234"/>
    <lineage>
        <taxon>Eukaryota</taxon>
        <taxon>Fungi</taxon>
        <taxon>Dikarya</taxon>
        <taxon>Basidiomycota</taxon>
        <taxon>Agaricomycotina</taxon>
        <taxon>Agaricomycetes</taxon>
        <taxon>Polyporales</taxon>
        <taxon>Gelatoporiaceae</taxon>
        <taxon>Gelatoporia</taxon>
    </lineage>
</organism>